<evidence type="ECO:0000313" key="1">
    <source>
        <dbReference type="EMBL" id="KAI8564076.1"/>
    </source>
</evidence>
<keyword evidence="2" id="KW-1185">Reference proteome</keyword>
<organism evidence="1 2">
    <name type="scientific">Rhododendron molle</name>
    <name type="common">Chinese azalea</name>
    <name type="synonym">Azalea mollis</name>
    <dbReference type="NCBI Taxonomy" id="49168"/>
    <lineage>
        <taxon>Eukaryota</taxon>
        <taxon>Viridiplantae</taxon>
        <taxon>Streptophyta</taxon>
        <taxon>Embryophyta</taxon>
        <taxon>Tracheophyta</taxon>
        <taxon>Spermatophyta</taxon>
        <taxon>Magnoliopsida</taxon>
        <taxon>eudicotyledons</taxon>
        <taxon>Gunneridae</taxon>
        <taxon>Pentapetalae</taxon>
        <taxon>asterids</taxon>
        <taxon>Ericales</taxon>
        <taxon>Ericaceae</taxon>
        <taxon>Ericoideae</taxon>
        <taxon>Rhodoreae</taxon>
        <taxon>Rhododendron</taxon>
    </lineage>
</organism>
<accession>A0ACC0PG04</accession>
<dbReference type="Proteomes" id="UP001062846">
    <property type="component" value="Chromosome 3"/>
</dbReference>
<dbReference type="EMBL" id="CM046390">
    <property type="protein sequence ID" value="KAI8564076.1"/>
    <property type="molecule type" value="Genomic_DNA"/>
</dbReference>
<protein>
    <submittedName>
        <fullName evidence="1">Uncharacterized protein</fullName>
    </submittedName>
</protein>
<comment type="caution">
    <text evidence="1">The sequence shown here is derived from an EMBL/GenBank/DDBJ whole genome shotgun (WGS) entry which is preliminary data.</text>
</comment>
<reference evidence="1" key="1">
    <citation type="submission" date="2022-02" db="EMBL/GenBank/DDBJ databases">
        <title>Plant Genome Project.</title>
        <authorList>
            <person name="Zhang R.-G."/>
        </authorList>
    </citation>
    <scope>NUCLEOTIDE SEQUENCE</scope>
    <source>
        <strain evidence="1">AT1</strain>
    </source>
</reference>
<proteinExistence type="predicted"/>
<gene>
    <name evidence="1" type="ORF">RHMOL_Rhmol03G0154300</name>
</gene>
<evidence type="ECO:0000313" key="2">
    <source>
        <dbReference type="Proteomes" id="UP001062846"/>
    </source>
</evidence>
<name>A0ACC0PG04_RHOML</name>
<sequence>MGLLLVSYACCCLKVKVGLDRKFHQLGAYVSYMACSFHRGLHEFKLCRPYEGFSLQWEAWRRRRSLPGKQEYPENVPQNTPPTLPSYMAVSQSAKAKLRSQGSPRLVQDGGAENGFVRRHSLPSSMNDKIYLSPRVQKPVVQANGKGGSRSDKSLSASRDGNGMKSENFLQYILAI</sequence>